<dbReference type="Proteomes" id="UP001556631">
    <property type="component" value="Unassembled WGS sequence"/>
</dbReference>
<keyword evidence="1" id="KW-0805">Transcription regulation</keyword>
<evidence type="ECO:0000313" key="6">
    <source>
        <dbReference type="Proteomes" id="UP001556631"/>
    </source>
</evidence>
<dbReference type="Gene3D" id="1.10.10.10">
    <property type="entry name" value="Winged helix-like DNA-binding domain superfamily/Winged helix DNA-binding domain"/>
    <property type="match status" value="1"/>
</dbReference>
<evidence type="ECO:0000313" key="5">
    <source>
        <dbReference type="EMBL" id="MEX0428883.1"/>
    </source>
</evidence>
<keyword evidence="6" id="KW-1185">Reference proteome</keyword>
<keyword evidence="3" id="KW-0804">Transcription</keyword>
<dbReference type="RefSeq" id="WP_367994852.1">
    <property type="nucleotide sequence ID" value="NZ_JBFPJR010000028.1"/>
</dbReference>
<evidence type="ECO:0000256" key="3">
    <source>
        <dbReference type="ARBA" id="ARBA00023163"/>
    </source>
</evidence>
<dbReference type="Pfam" id="PF00392">
    <property type="entry name" value="GntR"/>
    <property type="match status" value="1"/>
</dbReference>
<dbReference type="SUPFAM" id="SSF48008">
    <property type="entry name" value="GntR ligand-binding domain-like"/>
    <property type="match status" value="1"/>
</dbReference>
<comment type="caution">
    <text evidence="5">The sequence shown here is derived from an EMBL/GenBank/DDBJ whole genome shotgun (WGS) entry which is preliminary data.</text>
</comment>
<keyword evidence="2" id="KW-0238">DNA-binding</keyword>
<evidence type="ECO:0000259" key="4">
    <source>
        <dbReference type="PROSITE" id="PS50949"/>
    </source>
</evidence>
<dbReference type="InterPro" id="IPR011711">
    <property type="entry name" value="GntR_C"/>
</dbReference>
<dbReference type="SUPFAM" id="SSF46785">
    <property type="entry name" value="Winged helix' DNA-binding domain"/>
    <property type="match status" value="1"/>
</dbReference>
<dbReference type="InterPro" id="IPR008920">
    <property type="entry name" value="TF_FadR/GntR_C"/>
</dbReference>
<dbReference type="CDD" id="cd07377">
    <property type="entry name" value="WHTH_GntR"/>
    <property type="match status" value="1"/>
</dbReference>
<name>A0ABV3T3T5_9ACTN</name>
<evidence type="ECO:0000256" key="1">
    <source>
        <dbReference type="ARBA" id="ARBA00023015"/>
    </source>
</evidence>
<gene>
    <name evidence="5" type="ORF">AB3X52_14745</name>
</gene>
<dbReference type="InterPro" id="IPR036388">
    <property type="entry name" value="WH-like_DNA-bd_sf"/>
</dbReference>
<protein>
    <submittedName>
        <fullName evidence="5">GntR family transcriptional regulator</fullName>
    </submittedName>
</protein>
<dbReference type="EMBL" id="JBFPJR010000028">
    <property type="protein sequence ID" value="MEX0428883.1"/>
    <property type="molecule type" value="Genomic_DNA"/>
</dbReference>
<dbReference type="Gene3D" id="1.20.120.530">
    <property type="entry name" value="GntR ligand-binding domain-like"/>
    <property type="match status" value="1"/>
</dbReference>
<evidence type="ECO:0000256" key="2">
    <source>
        <dbReference type="ARBA" id="ARBA00023125"/>
    </source>
</evidence>
<proteinExistence type="predicted"/>
<feature type="domain" description="HTH gntR-type" evidence="4">
    <location>
        <begin position="4"/>
        <end position="71"/>
    </location>
</feature>
<dbReference type="PANTHER" id="PTHR43537:SF24">
    <property type="entry name" value="GLUCONATE OPERON TRANSCRIPTIONAL REPRESSOR"/>
    <property type="match status" value="1"/>
</dbReference>
<organism evidence="5 6">
    <name type="scientific">Nocardioides eburneus</name>
    <dbReference type="NCBI Taxonomy" id="3231482"/>
    <lineage>
        <taxon>Bacteria</taxon>
        <taxon>Bacillati</taxon>
        <taxon>Actinomycetota</taxon>
        <taxon>Actinomycetes</taxon>
        <taxon>Propionibacteriales</taxon>
        <taxon>Nocardioidaceae</taxon>
        <taxon>Nocardioides</taxon>
    </lineage>
</organism>
<dbReference type="InterPro" id="IPR000524">
    <property type="entry name" value="Tscrpt_reg_HTH_GntR"/>
</dbReference>
<dbReference type="Pfam" id="PF07729">
    <property type="entry name" value="FCD"/>
    <property type="match status" value="1"/>
</dbReference>
<dbReference type="PANTHER" id="PTHR43537">
    <property type="entry name" value="TRANSCRIPTIONAL REGULATOR, GNTR FAMILY"/>
    <property type="match status" value="1"/>
</dbReference>
<sequence length="219" mass="23716">MTVEPASRRAYESVKDRILTGALPAGDLLSEVEIAHELDVSRTPVHEAFLRLEAEDLLRLIPRRGAVVVPVPPQEGADLLEVRRALETAAVRRLAGEAYAAARASLAERLAEAVAEQERLVPARDVAAFAVVDEAFHRAIVSASGNALADRFYATLGDRQRRMTIGAVGGRPDHLAVLVEEHRRLADLAVAGDPDGFDTALVEHLDRTHDTFLARGAAR</sequence>
<accession>A0ABV3T3T5</accession>
<dbReference type="PROSITE" id="PS50949">
    <property type="entry name" value="HTH_GNTR"/>
    <property type="match status" value="1"/>
</dbReference>
<dbReference type="SMART" id="SM00895">
    <property type="entry name" value="FCD"/>
    <property type="match status" value="1"/>
</dbReference>
<dbReference type="InterPro" id="IPR036390">
    <property type="entry name" value="WH_DNA-bd_sf"/>
</dbReference>
<dbReference type="SMART" id="SM00345">
    <property type="entry name" value="HTH_GNTR"/>
    <property type="match status" value="1"/>
</dbReference>
<reference evidence="5 6" key="1">
    <citation type="submission" date="2024-07" db="EMBL/GenBank/DDBJ databases">
        <authorList>
            <person name="Lee S."/>
            <person name="Kang M."/>
        </authorList>
    </citation>
    <scope>NUCLEOTIDE SEQUENCE [LARGE SCALE GENOMIC DNA]</scope>
    <source>
        <strain evidence="5 6">DS6</strain>
    </source>
</reference>